<proteinExistence type="predicted"/>
<organism evidence="2 3">
    <name type="scientific">Petrolisthes manimaculis</name>
    <dbReference type="NCBI Taxonomy" id="1843537"/>
    <lineage>
        <taxon>Eukaryota</taxon>
        <taxon>Metazoa</taxon>
        <taxon>Ecdysozoa</taxon>
        <taxon>Arthropoda</taxon>
        <taxon>Crustacea</taxon>
        <taxon>Multicrustacea</taxon>
        <taxon>Malacostraca</taxon>
        <taxon>Eumalacostraca</taxon>
        <taxon>Eucarida</taxon>
        <taxon>Decapoda</taxon>
        <taxon>Pleocyemata</taxon>
        <taxon>Anomura</taxon>
        <taxon>Galatheoidea</taxon>
        <taxon>Porcellanidae</taxon>
        <taxon>Petrolisthes</taxon>
    </lineage>
</organism>
<keyword evidence="3" id="KW-1185">Reference proteome</keyword>
<reference evidence="2" key="1">
    <citation type="submission" date="2023-11" db="EMBL/GenBank/DDBJ databases">
        <title>Genome assemblies of two species of porcelain crab, Petrolisthes cinctipes and Petrolisthes manimaculis (Anomura: Porcellanidae).</title>
        <authorList>
            <person name="Angst P."/>
        </authorList>
    </citation>
    <scope>NUCLEOTIDE SEQUENCE</scope>
    <source>
        <strain evidence="2">PB745_02</strain>
        <tissue evidence="2">Gill</tissue>
    </source>
</reference>
<dbReference type="EMBL" id="JAWZYT010005301">
    <property type="protein sequence ID" value="KAK4291023.1"/>
    <property type="molecule type" value="Genomic_DNA"/>
</dbReference>
<feature type="region of interest" description="Disordered" evidence="1">
    <location>
        <begin position="1"/>
        <end position="69"/>
    </location>
</feature>
<dbReference type="Proteomes" id="UP001292094">
    <property type="component" value="Unassembled WGS sequence"/>
</dbReference>
<dbReference type="AlphaFoldDB" id="A0AAE1NK61"/>
<protein>
    <submittedName>
        <fullName evidence="2">Uncharacterized protein</fullName>
    </submittedName>
</protein>
<evidence type="ECO:0000313" key="2">
    <source>
        <dbReference type="EMBL" id="KAK4291023.1"/>
    </source>
</evidence>
<accession>A0AAE1NK61</accession>
<feature type="compositionally biased region" description="Low complexity" evidence="1">
    <location>
        <begin position="33"/>
        <end position="50"/>
    </location>
</feature>
<evidence type="ECO:0000313" key="3">
    <source>
        <dbReference type="Proteomes" id="UP001292094"/>
    </source>
</evidence>
<gene>
    <name evidence="2" type="ORF">Pmani_036121</name>
</gene>
<name>A0AAE1NK61_9EUCA</name>
<comment type="caution">
    <text evidence="2">The sequence shown here is derived from an EMBL/GenBank/DDBJ whole genome shotgun (WGS) entry which is preliminary data.</text>
</comment>
<sequence length="69" mass="7245">MRRAWGGDKGEAVSPQGQPKRRSESILSASSADGVVPGDGDSTSSDPSTSDVHHPKRPHLGAHVDEDLQ</sequence>
<feature type="compositionally biased region" description="Basic and acidic residues" evidence="1">
    <location>
        <begin position="1"/>
        <end position="11"/>
    </location>
</feature>
<evidence type="ECO:0000256" key="1">
    <source>
        <dbReference type="SAM" id="MobiDB-lite"/>
    </source>
</evidence>